<dbReference type="Proteomes" id="UP000008387">
    <property type="component" value="Chromosome"/>
</dbReference>
<name>F8KQ82_HELBC</name>
<dbReference type="STRING" id="1002804.HBZC1_10210"/>
<dbReference type="HOGENOM" id="CLU_2450522_0_0_7"/>
<organism evidence="1 2">
    <name type="scientific">Helicobacter bizzozeronii (strain CIII-1)</name>
    <dbReference type="NCBI Taxonomy" id="1002804"/>
    <lineage>
        <taxon>Bacteria</taxon>
        <taxon>Pseudomonadati</taxon>
        <taxon>Campylobacterota</taxon>
        <taxon>Epsilonproteobacteria</taxon>
        <taxon>Campylobacterales</taxon>
        <taxon>Helicobacteraceae</taxon>
        <taxon>Helicobacter</taxon>
    </lineage>
</organism>
<dbReference type="EMBL" id="FR871757">
    <property type="protein sequence ID" value="CCB80007.1"/>
    <property type="molecule type" value="Genomic_DNA"/>
</dbReference>
<gene>
    <name evidence="1" type="ordered locus">HBZC1_10210</name>
</gene>
<accession>F8KQ82</accession>
<keyword evidence="2" id="KW-1185">Reference proteome</keyword>
<evidence type="ECO:0000313" key="1">
    <source>
        <dbReference type="EMBL" id="CCB80007.1"/>
    </source>
</evidence>
<evidence type="ECO:0000313" key="2">
    <source>
        <dbReference type="Proteomes" id="UP000008387"/>
    </source>
</evidence>
<protein>
    <submittedName>
        <fullName evidence="1">Uncharacterized protein</fullName>
    </submittedName>
</protein>
<reference evidence="1 2" key="1">
    <citation type="journal article" date="2011" name="J. Bacteriol.">
        <title>Genome sequence of Helicobacter bizzozeronii strain CIII-1, an isolate from human gastric mucosa.</title>
        <authorList>
            <person name="Schott T."/>
            <person name="Rossi M."/>
            <person name="Hanninen M.L."/>
        </authorList>
    </citation>
    <scope>NUCLEOTIDE SEQUENCE [LARGE SCALE GENOMIC DNA]</scope>
    <source>
        <strain evidence="1 2">CIII-1</strain>
    </source>
</reference>
<sequence length="89" mass="10040">MLEPPCRDFQPIYKPKLGFGHGHLAQKGKEASKIIHSQGLTKGETLPLNLKENSSIDGFNKRKSPKCLKIPHNRKQSRGCGFCFWCAFL</sequence>
<dbReference type="AlphaFoldDB" id="F8KQ82"/>
<dbReference type="KEGG" id="hbi:HBZC1_10210"/>
<proteinExistence type="predicted"/>